<dbReference type="InterPro" id="IPR018846">
    <property type="entry name" value="Beta-prop_RSE1/DDB1/CPSF1_1st"/>
</dbReference>
<dbReference type="InterPro" id="IPR008271">
    <property type="entry name" value="Ser/Thr_kinase_AS"/>
</dbReference>
<dbReference type="Pfam" id="PF03178">
    <property type="entry name" value="CPSF_A"/>
    <property type="match status" value="1"/>
</dbReference>
<dbReference type="EMBL" id="JAJVCZ030000008">
    <property type="protein sequence ID" value="KAL0257500.1"/>
    <property type="molecule type" value="Genomic_DNA"/>
</dbReference>
<dbReference type="SMART" id="SM00220">
    <property type="entry name" value="S_TKc"/>
    <property type="match status" value="1"/>
</dbReference>
<dbReference type="InterPro" id="IPR000719">
    <property type="entry name" value="Prot_kinase_dom"/>
</dbReference>
<feature type="compositionally biased region" description="Low complexity" evidence="3">
    <location>
        <begin position="486"/>
        <end position="502"/>
    </location>
</feature>
<reference evidence="5 6" key="1">
    <citation type="submission" date="2024-02" db="EMBL/GenBank/DDBJ databases">
        <title>De novo assembly and annotation of 12 fungi associated with fruit tree decline syndrome in Ontario, Canada.</title>
        <authorList>
            <person name="Sulman M."/>
            <person name="Ellouze W."/>
            <person name="Ilyukhin E."/>
        </authorList>
    </citation>
    <scope>NUCLEOTIDE SEQUENCE [LARGE SCALE GENOMIC DNA]</scope>
    <source>
        <strain evidence="5 6">FDS-637</strain>
    </source>
</reference>
<dbReference type="CDD" id="cd00180">
    <property type="entry name" value="PKc"/>
    <property type="match status" value="1"/>
</dbReference>
<evidence type="ECO:0000256" key="1">
    <source>
        <dbReference type="ARBA" id="ARBA00004123"/>
    </source>
</evidence>
<feature type="domain" description="Protein kinase" evidence="4">
    <location>
        <begin position="1408"/>
        <end position="1594"/>
    </location>
</feature>
<dbReference type="InterPro" id="IPR050358">
    <property type="entry name" value="RSE1/DDB1/CFT1"/>
</dbReference>
<accession>A0ABR3CA35</accession>
<dbReference type="Gene3D" id="1.10.510.10">
    <property type="entry name" value="Transferase(Phosphotransferase) domain 1"/>
    <property type="match status" value="1"/>
</dbReference>
<dbReference type="PANTHER" id="PTHR10644">
    <property type="entry name" value="DNA REPAIR/RNA PROCESSING CPSF FAMILY"/>
    <property type="match status" value="1"/>
</dbReference>
<dbReference type="RefSeq" id="XP_066630529.1">
    <property type="nucleotide sequence ID" value="XM_066779725.1"/>
</dbReference>
<dbReference type="Proteomes" id="UP001430584">
    <property type="component" value="Unassembled WGS sequence"/>
</dbReference>
<keyword evidence="6" id="KW-1185">Reference proteome</keyword>
<dbReference type="Pfam" id="PF23726">
    <property type="entry name" value="Beta-prop_RSE1_2nd"/>
    <property type="match status" value="1"/>
</dbReference>
<feature type="region of interest" description="Disordered" evidence="3">
    <location>
        <begin position="1268"/>
        <end position="1324"/>
    </location>
</feature>
<feature type="compositionally biased region" description="Acidic residues" evidence="3">
    <location>
        <begin position="197"/>
        <end position="207"/>
    </location>
</feature>
<feature type="compositionally biased region" description="Low complexity" evidence="3">
    <location>
        <begin position="1268"/>
        <end position="1299"/>
    </location>
</feature>
<sequence length="1594" mass="173249">MQVYTELTPPTAVSNAVSLAFLGPKAHNLVVAKTSLLQIFELKSIVTEVSQAQKDGPATAVAADDPSEPADLFVQRTEHTSKLVLVAEYPLQGTVLSLARIKGLDTKSGADALLIAFRDAKMSLVEWDPINHTLSTISIHFYEGEELQGAPWDADLGQYHNFLVADPSSRCAALKFGARHLAILPFRQLGDDLVEGDDYDPDLDEPMDAPAAKEKATNGDVPQTPYKSSFALSLPQIDPTLTHPVHLDFLHEYREPTFGIISANKAAAASLLYERRDVLTYTVFTLDLEEKASTALLSVPGIPYDTAKVLPLPLPVGGALLLGANQFIHVDQAGKTNAVAVNEFAKQCSSFPMTDQSDLAMRLEGASVELLSSETGDLLVVLHDGSLAIISFKLDGRSVSGISIRRVTEDKGGLVMITAASCTTGLGRNRMFIGSEDGDSVVLGWTKKATQLSKKRTHAEMLADDAELSFDEEDLEDDDDLYGDGPSSAKTAAASTDSSDPSNYTFRIHDNLPSLAPIKDMALAGHKATDAAGGPVEKTTDQLDLVASIGRGKAGALAVMRREIDPVIMRKGEFATARAVWSVHAKKPAPKGMLAAGPQDAEAKLAADVDYDQFLIVSRSNDEGGEESAVFKIAATGFEETSQGDFEREDAATINVGTIAGGTRIVQVLKAEIRSYDAELGLDQILPMEDENGSELRIVSASFADPYILVLRDDSSVIVLQADANGEMEEMDRGDGLLTTKWLSGCIHQSPSTGDQAVAYLLSAEGGLHVYTMPDLSKPAYVAASLGFLPPMLTADFTPRRSSAKATLSEILVTDLGDSTSKSLYLIVRTSSNDLVIYQPYHFPAQEAEQPFIENLRWLKVSQPRLPEFSEEPALETEELADGRECILTPLSNVGGYSAVFMAGSSPSFILKESSSLPRVIKMRTKSVKNLSSFHTAECDRGFAFIDTDGNLRVCQFPQGFRYGDVGWAVKKVPMGQDIQAMCYHPPKDVLVLGVGEKEAFTLPEDEHHHEWLEENISFKPMVEHGMIKVLDARTMTVIDTYELEAFEVVLTIKVLNLEVSENTHERKQLVTVGTGFIRGEDLPSRGCIYVFEVINVVPEPSRPETNRKLKLIAKEEVRGSVTAITDVGSQGFLLMAQGQKCMVRGLKEDGTLLPVAFMDMQCYVTVARELKGSGMLLMGDAAKGAWFVGYTEDPYKMILFGKSRAHMEVMAAEFLPHDKQLYLMVADADCNLHVLQYDPEHPKSLSGQRLLHKSTFHTGHFTTTMTLLPSTLSPSSAGAPNNNNNASSSSPNGANNNNENEDDDDDYDPAANANGDDDAMDVDAKQPPAAFTQHHVLVTSLAGSLALLTPVSEHQYRRLGALQTFLLGALEHPAGLNPRAHRAADYNQQQSGGEAFGSSRGVVVDGGLLARLLGQGGFGTVDCVQGQFSGKFYARKAFEHRDNAAKINLFKQELEILKDVQHHHLVRFVGSYQDPKWIAFTMLPVADGDLSSWIKSHIGDPLIQKFFGCLASGVAYLHSKNVRHKDIKPPNLLVCGNEILLTDFGSSGKWHDSDPSITRGKVAYAYTEKYAPLEVLDQSGQTSRARVAIRNEH</sequence>
<evidence type="ECO:0000259" key="4">
    <source>
        <dbReference type="PROSITE" id="PS50011"/>
    </source>
</evidence>
<organism evidence="5 6">
    <name type="scientific">Diplodia seriata</name>
    <dbReference type="NCBI Taxonomy" id="420778"/>
    <lineage>
        <taxon>Eukaryota</taxon>
        <taxon>Fungi</taxon>
        <taxon>Dikarya</taxon>
        <taxon>Ascomycota</taxon>
        <taxon>Pezizomycotina</taxon>
        <taxon>Dothideomycetes</taxon>
        <taxon>Dothideomycetes incertae sedis</taxon>
        <taxon>Botryosphaeriales</taxon>
        <taxon>Botryosphaeriaceae</taxon>
        <taxon>Diplodia</taxon>
    </lineage>
</organism>
<dbReference type="PROSITE" id="PS00108">
    <property type="entry name" value="PROTEIN_KINASE_ST"/>
    <property type="match status" value="1"/>
</dbReference>
<comment type="subcellular location">
    <subcellularLocation>
        <location evidence="1">Nucleus</location>
    </subcellularLocation>
</comment>
<feature type="compositionally biased region" description="Acidic residues" evidence="3">
    <location>
        <begin position="1300"/>
        <end position="1309"/>
    </location>
</feature>
<gene>
    <name evidence="5" type="primary">CFT1</name>
    <name evidence="5" type="ORF">SLS55_008314</name>
</gene>
<evidence type="ECO:0000256" key="3">
    <source>
        <dbReference type="SAM" id="MobiDB-lite"/>
    </source>
</evidence>
<feature type="region of interest" description="Disordered" evidence="3">
    <location>
        <begin position="476"/>
        <end position="502"/>
    </location>
</feature>
<comment type="caution">
    <text evidence="5">The sequence shown here is derived from an EMBL/GenBank/DDBJ whole genome shotgun (WGS) entry which is preliminary data.</text>
</comment>
<protein>
    <submittedName>
        <fullName evidence="5">mRNA cleavage and polyadenylation factor subunit</fullName>
    </submittedName>
</protein>
<keyword evidence="2" id="KW-0539">Nucleus</keyword>
<evidence type="ECO:0000256" key="2">
    <source>
        <dbReference type="ARBA" id="ARBA00023242"/>
    </source>
</evidence>
<dbReference type="SUPFAM" id="SSF56112">
    <property type="entry name" value="Protein kinase-like (PK-like)"/>
    <property type="match status" value="1"/>
</dbReference>
<dbReference type="PROSITE" id="PS50011">
    <property type="entry name" value="PROTEIN_KINASE_DOM"/>
    <property type="match status" value="1"/>
</dbReference>
<dbReference type="InterPro" id="IPR011009">
    <property type="entry name" value="Kinase-like_dom_sf"/>
</dbReference>
<feature type="region of interest" description="Disordered" evidence="3">
    <location>
        <begin position="197"/>
        <end position="222"/>
    </location>
</feature>
<dbReference type="GeneID" id="92012399"/>
<dbReference type="Pfam" id="PF10433">
    <property type="entry name" value="Beta-prop_RSE1_1st"/>
    <property type="match status" value="1"/>
</dbReference>
<dbReference type="InterPro" id="IPR058543">
    <property type="entry name" value="Beta-prop_RSE1/DDB1/CPSF1_2nd"/>
</dbReference>
<dbReference type="Gene3D" id="2.130.10.10">
    <property type="entry name" value="YVTN repeat-like/Quinoprotein amine dehydrogenase"/>
    <property type="match status" value="2"/>
</dbReference>
<proteinExistence type="predicted"/>
<name>A0ABR3CA35_9PEZI</name>
<dbReference type="InterPro" id="IPR004871">
    <property type="entry name" value="RSE1/DDB1/CPSF1_C"/>
</dbReference>
<dbReference type="InterPro" id="IPR015943">
    <property type="entry name" value="WD40/YVTN_repeat-like_dom_sf"/>
</dbReference>
<evidence type="ECO:0000313" key="6">
    <source>
        <dbReference type="Proteomes" id="UP001430584"/>
    </source>
</evidence>
<evidence type="ECO:0000313" key="5">
    <source>
        <dbReference type="EMBL" id="KAL0257500.1"/>
    </source>
</evidence>